<organism evidence="2">
    <name type="scientific">Melanaphis sacchari</name>
    <dbReference type="NCBI Taxonomy" id="742174"/>
    <lineage>
        <taxon>Eukaryota</taxon>
        <taxon>Metazoa</taxon>
        <taxon>Ecdysozoa</taxon>
        <taxon>Arthropoda</taxon>
        <taxon>Hexapoda</taxon>
        <taxon>Insecta</taxon>
        <taxon>Pterygota</taxon>
        <taxon>Neoptera</taxon>
        <taxon>Paraneoptera</taxon>
        <taxon>Hemiptera</taxon>
        <taxon>Sternorrhyncha</taxon>
        <taxon>Aphidomorpha</taxon>
        <taxon>Aphidoidea</taxon>
        <taxon>Aphididae</taxon>
        <taxon>Aphidini</taxon>
        <taxon>Melanaphis</taxon>
    </lineage>
</organism>
<dbReference type="OrthoDB" id="448450at2759"/>
<reference evidence="2" key="1">
    <citation type="submission" date="2017-10" db="EMBL/GenBank/DDBJ databases">
        <title>Transcriptome Assembly of Sugarcane Aphid Adults.</title>
        <authorList>
            <person name="Scully E.D."/>
            <person name="Palmer N.A."/>
            <person name="Geib S.M."/>
            <person name="Sarath G."/>
            <person name="Sattler S.E."/>
        </authorList>
    </citation>
    <scope>NUCLEOTIDE SEQUENCE</scope>
    <source>
        <tissue evidence="2">Whole body</tissue>
    </source>
</reference>
<evidence type="ECO:0000313" key="2">
    <source>
        <dbReference type="EMBL" id="MBW16439.1"/>
    </source>
</evidence>
<name>A0A2H8TR13_9HEMI</name>
<accession>A0A2H8TR13</accession>
<dbReference type="PANTHER" id="PTHR43802:SF1">
    <property type="entry name" value="IP11341P-RELATED"/>
    <property type="match status" value="1"/>
</dbReference>
<dbReference type="InterPro" id="IPR029045">
    <property type="entry name" value="ClpP/crotonase-like_dom_sf"/>
</dbReference>
<dbReference type="EMBL" id="GFXV01004634">
    <property type="protein sequence ID" value="MBW16439.1"/>
    <property type="molecule type" value="Transcribed_RNA"/>
</dbReference>
<proteinExistence type="inferred from homology"/>
<protein>
    <submittedName>
        <fullName evidence="2">3-hydroxypropionyl-coenzyme A dehydratase</fullName>
    </submittedName>
</protein>
<dbReference type="PANTHER" id="PTHR43802">
    <property type="entry name" value="ENOYL-COA HYDRATASE"/>
    <property type="match status" value="1"/>
</dbReference>
<sequence>MAFLKQFKLILHSTNSTNCLRFDTSTKYNKLFSSGAVFSSNENVIYPNVKTFKHQHITLISLNRPDDKNSLNVATLNDLRKAITNFENDSSSKIGILYGEGGSFCAGIDSNEFSKAPQIYDEFLQSHCQKPIIAAVSGFAYNIGFDLCLWCDMRIVEENAVMAIDRKLNMSKSKPFLKRLLKTIGYSKTMDLLLTGRDVNSKEAFECGLANRVVACGSSVGQAVNMAFNIGKFPQQSINYDRSVIHKIISE</sequence>
<dbReference type="InterPro" id="IPR001753">
    <property type="entry name" value="Enoyl-CoA_hydra/iso"/>
</dbReference>
<dbReference type="Gene3D" id="3.90.226.10">
    <property type="entry name" value="2-enoyl-CoA Hydratase, Chain A, domain 1"/>
    <property type="match status" value="1"/>
</dbReference>
<dbReference type="SUPFAM" id="SSF52096">
    <property type="entry name" value="ClpP/crotonase"/>
    <property type="match status" value="1"/>
</dbReference>
<dbReference type="Pfam" id="PF00378">
    <property type="entry name" value="ECH_1"/>
    <property type="match status" value="1"/>
</dbReference>
<comment type="similarity">
    <text evidence="1">Belongs to the enoyl-CoA hydratase/isomerase family.</text>
</comment>
<evidence type="ECO:0000256" key="1">
    <source>
        <dbReference type="ARBA" id="ARBA00005254"/>
    </source>
</evidence>
<dbReference type="CDD" id="cd06558">
    <property type="entry name" value="crotonase-like"/>
    <property type="match status" value="1"/>
</dbReference>
<dbReference type="AlphaFoldDB" id="A0A2H8TR13"/>